<feature type="active site" description="Nucleophile" evidence="4">
    <location>
        <position position="65"/>
    </location>
</feature>
<feature type="domain" description="Pseudouridine synthase I TruA alpha/beta" evidence="6">
    <location>
        <begin position="22"/>
        <end position="115"/>
    </location>
</feature>
<dbReference type="AlphaFoldDB" id="A0A348HE46"/>
<evidence type="ECO:0000313" key="8">
    <source>
        <dbReference type="Proteomes" id="UP000267342"/>
    </source>
</evidence>
<dbReference type="SUPFAM" id="SSF55120">
    <property type="entry name" value="Pseudouridine synthase"/>
    <property type="match status" value="1"/>
</dbReference>
<dbReference type="InterPro" id="IPR020097">
    <property type="entry name" value="PsdUridine_synth_TruA_a/b_dom"/>
</dbReference>
<evidence type="ECO:0000313" key="7">
    <source>
        <dbReference type="EMBL" id="BBG29898.1"/>
    </source>
</evidence>
<dbReference type="HAMAP" id="MF_00171">
    <property type="entry name" value="TruA"/>
    <property type="match status" value="1"/>
</dbReference>
<sequence>MSLFTLLDEHHPRAGRFAMGIEYDGSRYYGWQRLKEGPSVQQALEEALARVARQPIEVFASGRTDTGVHATRQIIHFDTPVARTQKAWVMGGNANLPADVRIQWAVPVSDDFHARATATARRYRYLIFNSSMPPALGHATMTWHRTPLDEQRMHAAAQALVGEHDFSAFRAARCQSSTPWRHVHFVDVTRHGPLIVVDVQANAFLHHMIRNIVGVLLAIGDGRRTVEWCAQVLASRDRTQAGITAPPQGLHFVDARFAGKDVLPETPLGPTPLLFLGEWTGEREVPIGEYLRTTARMQRHGLGEVPAASCDDK</sequence>
<keyword evidence="8" id="KW-1185">Reference proteome</keyword>
<evidence type="ECO:0000256" key="2">
    <source>
        <dbReference type="ARBA" id="ARBA00022694"/>
    </source>
</evidence>
<accession>A0A348HE46</accession>
<dbReference type="GO" id="GO:0003723">
    <property type="term" value="F:RNA binding"/>
    <property type="evidence" value="ECO:0007669"/>
    <property type="project" value="InterPro"/>
</dbReference>
<dbReference type="EMBL" id="AP018933">
    <property type="protein sequence ID" value="BBG29898.1"/>
    <property type="molecule type" value="Genomic_DNA"/>
</dbReference>
<dbReference type="Proteomes" id="UP000267342">
    <property type="component" value="Chromosome"/>
</dbReference>
<dbReference type="FunFam" id="3.30.70.580:FF:000001">
    <property type="entry name" value="tRNA pseudouridine synthase A"/>
    <property type="match status" value="1"/>
</dbReference>
<organism evidence="7 8">
    <name type="scientific">Zymobacter palmae</name>
    <dbReference type="NCBI Taxonomy" id="33074"/>
    <lineage>
        <taxon>Bacteria</taxon>
        <taxon>Pseudomonadati</taxon>
        <taxon>Pseudomonadota</taxon>
        <taxon>Gammaproteobacteria</taxon>
        <taxon>Oceanospirillales</taxon>
        <taxon>Halomonadaceae</taxon>
        <taxon>Zymobacter group</taxon>
        <taxon>Zymobacter</taxon>
    </lineage>
</organism>
<dbReference type="OrthoDB" id="9811823at2"/>
<dbReference type="InterPro" id="IPR020095">
    <property type="entry name" value="PsdUridine_synth_TruA_C"/>
</dbReference>
<dbReference type="KEGG" id="zpl:ZBT109_1137"/>
<comment type="catalytic activity">
    <reaction evidence="4 5">
        <text>uridine(38/39/40) in tRNA = pseudouridine(38/39/40) in tRNA</text>
        <dbReference type="Rhea" id="RHEA:22376"/>
        <dbReference type="Rhea" id="RHEA-COMP:10085"/>
        <dbReference type="Rhea" id="RHEA-COMP:10087"/>
        <dbReference type="ChEBI" id="CHEBI:65314"/>
        <dbReference type="ChEBI" id="CHEBI:65315"/>
        <dbReference type="EC" id="5.4.99.12"/>
    </reaction>
</comment>
<reference evidence="7 8" key="1">
    <citation type="submission" date="2018-09" db="EMBL/GenBank/DDBJ databases">
        <title>Zymobacter palmae IAM14233 (=T109) whole genome analysis.</title>
        <authorList>
            <person name="Yanase H."/>
        </authorList>
    </citation>
    <scope>NUCLEOTIDE SEQUENCE [LARGE SCALE GENOMIC DNA]</scope>
    <source>
        <strain evidence="7 8">IAM14233</strain>
    </source>
</reference>
<evidence type="ECO:0000256" key="5">
    <source>
        <dbReference type="RuleBase" id="RU003792"/>
    </source>
</evidence>
<protein>
    <recommendedName>
        <fullName evidence="4">tRNA pseudouridine synthase A</fullName>
        <ecNumber evidence="4">5.4.99.12</ecNumber>
    </recommendedName>
    <alternativeName>
        <fullName evidence="4">tRNA pseudouridine(38-40) synthase</fullName>
    </alternativeName>
    <alternativeName>
        <fullName evidence="4">tRNA pseudouridylate synthase I</fullName>
    </alternativeName>
    <alternativeName>
        <fullName evidence="4">tRNA-uridine isomerase I</fullName>
    </alternativeName>
</protein>
<dbReference type="Gene3D" id="3.30.70.660">
    <property type="entry name" value="Pseudouridine synthase I, catalytic domain, C-terminal subdomain"/>
    <property type="match status" value="1"/>
</dbReference>
<dbReference type="Gene3D" id="3.30.70.580">
    <property type="entry name" value="Pseudouridine synthase I, catalytic domain, N-terminal subdomain"/>
    <property type="match status" value="1"/>
</dbReference>
<comment type="function">
    <text evidence="4">Formation of pseudouridine at positions 38, 39 and 40 in the anticodon stem and loop of transfer RNAs.</text>
</comment>
<evidence type="ECO:0000256" key="1">
    <source>
        <dbReference type="ARBA" id="ARBA00009375"/>
    </source>
</evidence>
<feature type="domain" description="Pseudouridine synthase I TruA alpha/beta" evidence="6">
    <location>
        <begin position="156"/>
        <end position="257"/>
    </location>
</feature>
<keyword evidence="3 4" id="KW-0413">Isomerase</keyword>
<evidence type="ECO:0000259" key="6">
    <source>
        <dbReference type="Pfam" id="PF01416"/>
    </source>
</evidence>
<dbReference type="STRING" id="1123510.GCA_000620025_02527"/>
<dbReference type="RefSeq" id="WP_051523948.1">
    <property type="nucleotide sequence ID" value="NZ_AP018933.1"/>
</dbReference>
<feature type="binding site" evidence="4">
    <location>
        <position position="123"/>
    </location>
    <ligand>
        <name>substrate</name>
    </ligand>
</feature>
<dbReference type="InterPro" id="IPR001406">
    <property type="entry name" value="PsdUridine_synth_TruA"/>
</dbReference>
<dbReference type="NCBIfam" id="TIGR00071">
    <property type="entry name" value="hisT_truA"/>
    <property type="match status" value="1"/>
</dbReference>
<evidence type="ECO:0000256" key="3">
    <source>
        <dbReference type="ARBA" id="ARBA00023235"/>
    </source>
</evidence>
<dbReference type="EC" id="5.4.99.12" evidence="4"/>
<comment type="caution">
    <text evidence="4">Lacks conserved residue(s) required for the propagation of feature annotation.</text>
</comment>
<comment type="subunit">
    <text evidence="4">Homodimer.</text>
</comment>
<dbReference type="PANTHER" id="PTHR11142:SF0">
    <property type="entry name" value="TRNA PSEUDOURIDINE SYNTHASE-LIKE 1"/>
    <property type="match status" value="1"/>
</dbReference>
<dbReference type="GO" id="GO:0160147">
    <property type="term" value="F:tRNA pseudouridine(38-40) synthase activity"/>
    <property type="evidence" value="ECO:0007669"/>
    <property type="project" value="UniProtKB-EC"/>
</dbReference>
<keyword evidence="2 4" id="KW-0819">tRNA processing</keyword>
<gene>
    <name evidence="4" type="primary">truA</name>
    <name evidence="7" type="ORF">ZBT109_1137</name>
</gene>
<dbReference type="InterPro" id="IPR020094">
    <property type="entry name" value="TruA/RsuA/RluB/E/F_N"/>
</dbReference>
<name>A0A348HE46_9GAMM</name>
<comment type="similarity">
    <text evidence="1 4 5">Belongs to the tRNA pseudouridine synthase TruA family.</text>
</comment>
<proteinExistence type="inferred from homology"/>
<evidence type="ECO:0000256" key="4">
    <source>
        <dbReference type="HAMAP-Rule" id="MF_00171"/>
    </source>
</evidence>
<dbReference type="Pfam" id="PF01416">
    <property type="entry name" value="PseudoU_synth_1"/>
    <property type="match status" value="2"/>
</dbReference>
<dbReference type="CDD" id="cd02570">
    <property type="entry name" value="PseudoU_synth_EcTruA"/>
    <property type="match status" value="1"/>
</dbReference>
<dbReference type="GO" id="GO:0031119">
    <property type="term" value="P:tRNA pseudouridine synthesis"/>
    <property type="evidence" value="ECO:0007669"/>
    <property type="project" value="UniProtKB-UniRule"/>
</dbReference>
<dbReference type="PANTHER" id="PTHR11142">
    <property type="entry name" value="PSEUDOURIDYLATE SYNTHASE"/>
    <property type="match status" value="1"/>
</dbReference>
<dbReference type="InterPro" id="IPR020103">
    <property type="entry name" value="PsdUridine_synth_cat_dom_sf"/>
</dbReference>